<organism evidence="1 2">
    <name type="scientific">Rhizobium fredii</name>
    <name type="common">Sinorhizobium fredii</name>
    <dbReference type="NCBI Taxonomy" id="380"/>
    <lineage>
        <taxon>Bacteria</taxon>
        <taxon>Pseudomonadati</taxon>
        <taxon>Pseudomonadota</taxon>
        <taxon>Alphaproteobacteria</taxon>
        <taxon>Hyphomicrobiales</taxon>
        <taxon>Rhizobiaceae</taxon>
        <taxon>Sinorhizobium/Ensifer group</taxon>
        <taxon>Sinorhizobium</taxon>
    </lineage>
</organism>
<evidence type="ECO:0000313" key="2">
    <source>
        <dbReference type="Proteomes" id="UP000220353"/>
    </source>
</evidence>
<comment type="caution">
    <text evidence="1">The sequence shown here is derived from an EMBL/GenBank/DDBJ whole genome shotgun (WGS) entry which is preliminary data.</text>
</comment>
<name>A0A2A6LYS5_RHIFR</name>
<dbReference type="RefSeq" id="WP_037433396.1">
    <property type="nucleotide sequence ID" value="NZ_CP187422.1"/>
</dbReference>
<protein>
    <submittedName>
        <fullName evidence="1">Uncharacterized protein</fullName>
    </submittedName>
</protein>
<reference evidence="1 2" key="1">
    <citation type="submission" date="2017-09" db="EMBL/GenBank/DDBJ databases">
        <title>Comparative genomics of rhizobia isolated from Phaseolus vulgaris in China.</title>
        <authorList>
            <person name="Tong W."/>
        </authorList>
    </citation>
    <scope>NUCLEOTIDE SEQUENCE [LARGE SCALE GENOMIC DNA]</scope>
    <source>
        <strain evidence="1 2">PCH1</strain>
    </source>
</reference>
<evidence type="ECO:0000313" key="1">
    <source>
        <dbReference type="EMBL" id="PDT47535.1"/>
    </source>
</evidence>
<gene>
    <name evidence="1" type="ORF">CO661_12465</name>
</gene>
<dbReference type="EMBL" id="NWTC01000008">
    <property type="protein sequence ID" value="PDT47535.1"/>
    <property type="molecule type" value="Genomic_DNA"/>
</dbReference>
<proteinExistence type="predicted"/>
<dbReference type="AlphaFoldDB" id="A0A2A6LYS5"/>
<accession>A0A2A6LYS5</accession>
<dbReference type="Proteomes" id="UP000220353">
    <property type="component" value="Unassembled WGS sequence"/>
</dbReference>
<sequence length="221" mass="24854">MEKLLAFPDFQKALLFKFAVRAGADFETPITAAEAAQLVEGRFRQSWVKVAAEQLHEQEFLRPTSGFDDTYDTFYVLTLAGLNEAQQYARYEGFDLWAEIEKLEEQSEADTSANDFVPQGPVIEIDRSSKVFSDLEREIKDTLKHAQMSNQLMSDVTGQRRIKEVQAGQVLLESDRVDAGLIRRVFLPALRSLLKIASEEAIKTIIKKAIEALLAFLPPGA</sequence>